<evidence type="ECO:0000256" key="1">
    <source>
        <dbReference type="SAM" id="Phobius"/>
    </source>
</evidence>
<keyword evidence="1" id="KW-0472">Membrane</keyword>
<feature type="transmembrane region" description="Helical" evidence="1">
    <location>
        <begin position="116"/>
        <end position="132"/>
    </location>
</feature>
<keyword evidence="1" id="KW-1133">Transmembrane helix</keyword>
<feature type="transmembrane region" description="Helical" evidence="1">
    <location>
        <begin position="333"/>
        <end position="358"/>
    </location>
</feature>
<keyword evidence="3" id="KW-1185">Reference proteome</keyword>
<evidence type="ECO:0000313" key="2">
    <source>
        <dbReference type="EMBL" id="AVQ30615.1"/>
    </source>
</evidence>
<protein>
    <submittedName>
        <fullName evidence="2">YibE/F family protein</fullName>
    </submittedName>
</protein>
<dbReference type="PANTHER" id="PTHR41771:SF1">
    <property type="entry name" value="MEMBRANE PROTEIN"/>
    <property type="match status" value="1"/>
</dbReference>
<accession>A0ABM6U2U0</accession>
<dbReference type="EMBL" id="CP028103">
    <property type="protein sequence ID" value="AVQ30615.1"/>
    <property type="molecule type" value="Genomic_DNA"/>
</dbReference>
<feature type="transmembrane region" description="Helical" evidence="1">
    <location>
        <begin position="139"/>
        <end position="157"/>
    </location>
</feature>
<evidence type="ECO:0000313" key="3">
    <source>
        <dbReference type="Proteomes" id="UP000241238"/>
    </source>
</evidence>
<dbReference type="PANTHER" id="PTHR41771">
    <property type="entry name" value="MEMBRANE PROTEIN-RELATED"/>
    <property type="match status" value="1"/>
</dbReference>
<organism evidence="2 3">
    <name type="scientific">Fusobacterium varium ATCC 27725</name>
    <dbReference type="NCBI Taxonomy" id="469618"/>
    <lineage>
        <taxon>Bacteria</taxon>
        <taxon>Fusobacteriati</taxon>
        <taxon>Fusobacteriota</taxon>
        <taxon>Fusobacteriia</taxon>
        <taxon>Fusobacteriales</taxon>
        <taxon>Fusobacteriaceae</taxon>
        <taxon>Fusobacterium</taxon>
    </lineage>
</organism>
<feature type="transmembrane region" description="Helical" evidence="1">
    <location>
        <begin position="290"/>
        <end position="313"/>
    </location>
</feature>
<dbReference type="GeneID" id="77467350"/>
<dbReference type="InterPro" id="IPR012507">
    <property type="entry name" value="YibE_F"/>
</dbReference>
<feature type="transmembrane region" description="Helical" evidence="1">
    <location>
        <begin position="190"/>
        <end position="211"/>
    </location>
</feature>
<gene>
    <name evidence="2" type="ORF">C4N18_05040</name>
</gene>
<keyword evidence="1" id="KW-0812">Transmembrane</keyword>
<reference evidence="3" key="1">
    <citation type="journal article" date="2018" name="MSphere">
        <title>Fusobacterium Genomics Using MinION and Illumina Sequencing Enables Genome Completion and Correction.</title>
        <authorList>
            <person name="Todd S.M."/>
            <person name="Settlage R.E."/>
            <person name="Lahmers K.K."/>
            <person name="Slade D.J."/>
        </authorList>
    </citation>
    <scope>NUCLEOTIDE SEQUENCE [LARGE SCALE GENOMIC DNA]</scope>
    <source>
        <strain evidence="3">ATCC 27725</strain>
    </source>
</reference>
<dbReference type="Pfam" id="PF07907">
    <property type="entry name" value="YibE_F"/>
    <property type="match status" value="1"/>
</dbReference>
<proteinExistence type="predicted"/>
<feature type="transmembrane region" description="Helical" evidence="1">
    <location>
        <begin position="231"/>
        <end position="253"/>
    </location>
</feature>
<dbReference type="RefSeq" id="WP_005951673.1">
    <property type="nucleotide sequence ID" value="NZ_CP028103.1"/>
</dbReference>
<dbReference type="Proteomes" id="UP000241238">
    <property type="component" value="Chromosome"/>
</dbReference>
<feature type="transmembrane region" description="Helical" evidence="1">
    <location>
        <begin position="163"/>
        <end position="183"/>
    </location>
</feature>
<sequence>MKRIGIAVVVTFLTLLVFSGKLEGYFFKKESIGKVLTVDNSDAIVQGISKVGCQHLTVEVLTGKHKGKILEINNLLSGSIEYDEFYIEKDKVLMAVLENDGSLNGKVLSLFRMDKIAGLAFIFVALLIIYARKVGIKSLLSFVGSIIIIWEYLIPSLRKGENIFIITVFTLILLSALIIFLVAGLTRKGFSAFLGTMSGLFVTAALTFLFGDTFRIDGMNQPLAQSVMFSSFMSINILDIFYAAIVIGASGAAMDIAMDMTATIAELKIHNPDISRKALIKSGFNVGRSVIGTMTTTLLLAYSGGFLTLMILFMERNTTILQILNMKMVTSEIIKIIIGSIGLVVVAPITTYIASFIYSLEVKNSKNKILKLLGIFLKKNSKKFKISL</sequence>
<name>A0ABM6U2U0_FUSVA</name>